<dbReference type="AlphaFoldDB" id="A0A177ANT6"/>
<feature type="compositionally biased region" description="Polar residues" evidence="1">
    <location>
        <begin position="144"/>
        <end position="160"/>
    </location>
</feature>
<organism evidence="2">
    <name type="scientific">Pseudogymnoascus destructans</name>
    <dbReference type="NCBI Taxonomy" id="655981"/>
    <lineage>
        <taxon>Eukaryota</taxon>
        <taxon>Fungi</taxon>
        <taxon>Dikarya</taxon>
        <taxon>Ascomycota</taxon>
        <taxon>Pezizomycotina</taxon>
        <taxon>Leotiomycetes</taxon>
        <taxon>Thelebolales</taxon>
        <taxon>Thelebolaceae</taxon>
        <taxon>Pseudogymnoascus</taxon>
    </lineage>
</organism>
<feature type="compositionally biased region" description="Basic residues" evidence="1">
    <location>
        <begin position="118"/>
        <end position="134"/>
    </location>
</feature>
<evidence type="ECO:0000256" key="1">
    <source>
        <dbReference type="SAM" id="MobiDB-lite"/>
    </source>
</evidence>
<dbReference type="Proteomes" id="UP000077154">
    <property type="component" value="Unassembled WGS sequence"/>
</dbReference>
<sequence>MFPMVSYHNESKSQHGWRRDNHGQAPSNSENPLYTVFEVSSASSPFSDTDTCSPLCRLNGIFPTLAAKEPALLINHHCFRRCCRMLAWLRQCGPQSTPNYDRPTEQAPPARQDAPDRKVKRQRKQHLRIQHTRRLATAIELQPGRQQELQGEANHTQQHH</sequence>
<dbReference type="RefSeq" id="XP_024328223.1">
    <property type="nucleotide sequence ID" value="XM_024463958.1"/>
</dbReference>
<feature type="compositionally biased region" description="Basic and acidic residues" evidence="1">
    <location>
        <begin position="9"/>
        <end position="22"/>
    </location>
</feature>
<dbReference type="GeneID" id="36283362"/>
<proteinExistence type="predicted"/>
<accession>A0A177ANT6</accession>
<dbReference type="EMBL" id="KV441386">
    <property type="protein sequence ID" value="OAF62953.1"/>
    <property type="molecule type" value="Genomic_DNA"/>
</dbReference>
<reference evidence="2" key="1">
    <citation type="submission" date="2016-03" db="EMBL/GenBank/DDBJ databases">
        <title>Updated assembly of Pseudogymnoascus destructans, the fungus causing white-nose syndrome of bats.</title>
        <authorList>
            <person name="Palmer J.M."/>
            <person name="Drees K.P."/>
            <person name="Foster J.T."/>
            <person name="Lindner D.L."/>
        </authorList>
    </citation>
    <scope>NUCLEOTIDE SEQUENCE [LARGE SCALE GENOMIC DNA]</scope>
    <source>
        <strain evidence="2">20631-21</strain>
    </source>
</reference>
<protein>
    <submittedName>
        <fullName evidence="2">Uncharacterized protein</fullName>
    </submittedName>
</protein>
<evidence type="ECO:0000313" key="2">
    <source>
        <dbReference type="EMBL" id="OAF62953.1"/>
    </source>
</evidence>
<feature type="region of interest" description="Disordered" evidence="1">
    <location>
        <begin position="94"/>
        <end position="160"/>
    </location>
</feature>
<feature type="region of interest" description="Disordered" evidence="1">
    <location>
        <begin position="1"/>
        <end position="31"/>
    </location>
</feature>
<gene>
    <name evidence="2" type="ORF">VC83_00263</name>
</gene>
<name>A0A177ANT6_9PEZI</name>